<evidence type="ECO:0000313" key="3">
    <source>
        <dbReference type="Proteomes" id="UP000249464"/>
    </source>
</evidence>
<dbReference type="Proteomes" id="UP000249464">
    <property type="component" value="Unassembled WGS sequence"/>
</dbReference>
<reference evidence="2 3" key="1">
    <citation type="submission" date="2016-11" db="EMBL/GenBank/DDBJ databases">
        <authorList>
            <person name="Jaros S."/>
            <person name="Januszkiewicz K."/>
            <person name="Wedrychowicz H."/>
        </authorList>
    </citation>
    <scope>NUCLEOTIDE SEQUENCE [LARGE SCALE GENOMIC DNA]</scope>
</reference>
<sequence length="54" mass="5731">MMWGGNSDAERFAGASTNRTATLSGSYQPRAVSHHPLHAAINSSDPNKSACCLR</sequence>
<evidence type="ECO:0000313" key="2">
    <source>
        <dbReference type="EMBL" id="SGZ12931.1"/>
    </source>
</evidence>
<feature type="region of interest" description="Disordered" evidence="1">
    <location>
        <begin position="1"/>
        <end position="29"/>
    </location>
</feature>
<name>A0A2X0MIT5_9BASI</name>
<feature type="compositionally biased region" description="Polar residues" evidence="1">
    <location>
        <begin position="15"/>
        <end position="27"/>
    </location>
</feature>
<dbReference type="EMBL" id="FQNC01000080">
    <property type="protein sequence ID" value="SGZ12931.1"/>
    <property type="molecule type" value="Genomic_DNA"/>
</dbReference>
<organism evidence="2 3">
    <name type="scientific">Microbotryum silenes-dioicae</name>
    <dbReference type="NCBI Taxonomy" id="796604"/>
    <lineage>
        <taxon>Eukaryota</taxon>
        <taxon>Fungi</taxon>
        <taxon>Dikarya</taxon>
        <taxon>Basidiomycota</taxon>
        <taxon>Pucciniomycotina</taxon>
        <taxon>Microbotryomycetes</taxon>
        <taxon>Microbotryales</taxon>
        <taxon>Microbotryaceae</taxon>
        <taxon>Microbotryum</taxon>
    </lineage>
</organism>
<keyword evidence="3" id="KW-1185">Reference proteome</keyword>
<protein>
    <submittedName>
        <fullName evidence="2">BQ5605_C028g10535 protein</fullName>
    </submittedName>
</protein>
<dbReference type="AlphaFoldDB" id="A0A2X0MIT5"/>
<gene>
    <name evidence="2" type="primary">BQ5605_C028g10535</name>
    <name evidence="2" type="ORF">BQ5605_C028G10535</name>
</gene>
<proteinExistence type="predicted"/>
<accession>A0A2X0MIT5</accession>
<evidence type="ECO:0000256" key="1">
    <source>
        <dbReference type="SAM" id="MobiDB-lite"/>
    </source>
</evidence>